<keyword evidence="2" id="KW-1185">Reference proteome</keyword>
<comment type="caution">
    <text evidence="1">The sequence shown here is derived from an EMBL/GenBank/DDBJ whole genome shotgun (WGS) entry which is preliminary data.</text>
</comment>
<name>A0A9D4IJK4_DREPO</name>
<dbReference type="AlphaFoldDB" id="A0A9D4IJK4"/>
<sequence>MNITDRYPVLKKGKRVAKAFPIETVVPVTESVEDYIAKTVEENSRPSVNNVRLSDKVPDHLKATFEESSKELSSEQNEKLANLLITYEDVFAKSEFDLGTFTDIEHTIDAGYGVQPLRDGSKT</sequence>
<reference evidence="1" key="1">
    <citation type="journal article" date="2019" name="bioRxiv">
        <title>The Genome of the Zebra Mussel, Dreissena polymorpha: A Resource for Invasive Species Research.</title>
        <authorList>
            <person name="McCartney M.A."/>
            <person name="Auch B."/>
            <person name="Kono T."/>
            <person name="Mallez S."/>
            <person name="Zhang Y."/>
            <person name="Obille A."/>
            <person name="Becker A."/>
            <person name="Abrahante J.E."/>
            <person name="Garbe J."/>
            <person name="Badalamenti J.P."/>
            <person name="Herman A."/>
            <person name="Mangelson H."/>
            <person name="Liachko I."/>
            <person name="Sullivan S."/>
            <person name="Sone E.D."/>
            <person name="Koren S."/>
            <person name="Silverstein K.A.T."/>
            <person name="Beckman K.B."/>
            <person name="Gohl D.M."/>
        </authorList>
    </citation>
    <scope>NUCLEOTIDE SEQUENCE</scope>
    <source>
        <strain evidence="1">Duluth1</strain>
        <tissue evidence="1">Whole animal</tissue>
    </source>
</reference>
<reference evidence="1" key="2">
    <citation type="submission" date="2020-11" db="EMBL/GenBank/DDBJ databases">
        <authorList>
            <person name="McCartney M.A."/>
            <person name="Auch B."/>
            <person name="Kono T."/>
            <person name="Mallez S."/>
            <person name="Becker A."/>
            <person name="Gohl D.M."/>
            <person name="Silverstein K.A.T."/>
            <person name="Koren S."/>
            <person name="Bechman K.B."/>
            <person name="Herman A."/>
            <person name="Abrahante J.E."/>
            <person name="Garbe J."/>
        </authorList>
    </citation>
    <scope>NUCLEOTIDE SEQUENCE</scope>
    <source>
        <strain evidence="1">Duluth1</strain>
        <tissue evidence="1">Whole animal</tissue>
    </source>
</reference>
<gene>
    <name evidence="1" type="ORF">DPMN_176801</name>
</gene>
<evidence type="ECO:0000313" key="1">
    <source>
        <dbReference type="EMBL" id="KAH3775399.1"/>
    </source>
</evidence>
<organism evidence="1 2">
    <name type="scientific">Dreissena polymorpha</name>
    <name type="common">Zebra mussel</name>
    <name type="synonym">Mytilus polymorpha</name>
    <dbReference type="NCBI Taxonomy" id="45954"/>
    <lineage>
        <taxon>Eukaryota</taxon>
        <taxon>Metazoa</taxon>
        <taxon>Spiralia</taxon>
        <taxon>Lophotrochozoa</taxon>
        <taxon>Mollusca</taxon>
        <taxon>Bivalvia</taxon>
        <taxon>Autobranchia</taxon>
        <taxon>Heteroconchia</taxon>
        <taxon>Euheterodonta</taxon>
        <taxon>Imparidentia</taxon>
        <taxon>Neoheterodontei</taxon>
        <taxon>Myida</taxon>
        <taxon>Dreissenoidea</taxon>
        <taxon>Dreissenidae</taxon>
        <taxon>Dreissena</taxon>
    </lineage>
</organism>
<dbReference type="EMBL" id="JAIWYP010000009">
    <property type="protein sequence ID" value="KAH3775399.1"/>
    <property type="molecule type" value="Genomic_DNA"/>
</dbReference>
<evidence type="ECO:0000313" key="2">
    <source>
        <dbReference type="Proteomes" id="UP000828390"/>
    </source>
</evidence>
<proteinExistence type="predicted"/>
<dbReference type="Proteomes" id="UP000828390">
    <property type="component" value="Unassembled WGS sequence"/>
</dbReference>
<protein>
    <submittedName>
        <fullName evidence="1">Uncharacterized protein</fullName>
    </submittedName>
</protein>
<accession>A0A9D4IJK4</accession>